<keyword evidence="2 5" id="KW-0238">DNA-binding</keyword>
<dbReference type="GO" id="GO:0003677">
    <property type="term" value="F:DNA binding"/>
    <property type="evidence" value="ECO:0007669"/>
    <property type="project" value="UniProtKB-KW"/>
</dbReference>
<dbReference type="Proteomes" id="UP000319014">
    <property type="component" value="Unassembled WGS sequence"/>
</dbReference>
<evidence type="ECO:0000256" key="1">
    <source>
        <dbReference type="ARBA" id="ARBA00023015"/>
    </source>
</evidence>
<keyword evidence="3" id="KW-0804">Transcription</keyword>
<dbReference type="CDD" id="cd07377">
    <property type="entry name" value="WHTH_GntR"/>
    <property type="match status" value="1"/>
</dbReference>
<dbReference type="PRINTS" id="PR00035">
    <property type="entry name" value="HTHGNTR"/>
</dbReference>
<reference evidence="5 6" key="1">
    <citation type="submission" date="2017-05" db="EMBL/GenBank/DDBJ databases">
        <authorList>
            <person name="Varghese N."/>
            <person name="Submissions S."/>
        </authorList>
    </citation>
    <scope>NUCLEOTIDE SEQUENCE [LARGE SCALE GENOMIC DNA]</scope>
    <source>
        <strain evidence="5 6">DSM 100094</strain>
    </source>
</reference>
<dbReference type="GO" id="GO:0003700">
    <property type="term" value="F:DNA-binding transcription factor activity"/>
    <property type="evidence" value="ECO:0007669"/>
    <property type="project" value="InterPro"/>
</dbReference>
<evidence type="ECO:0000256" key="3">
    <source>
        <dbReference type="ARBA" id="ARBA00023163"/>
    </source>
</evidence>
<dbReference type="Gene3D" id="1.20.120.530">
    <property type="entry name" value="GntR ligand-binding domain-like"/>
    <property type="match status" value="1"/>
</dbReference>
<dbReference type="Pfam" id="PF07729">
    <property type="entry name" value="FCD"/>
    <property type="match status" value="1"/>
</dbReference>
<dbReference type="Pfam" id="PF00392">
    <property type="entry name" value="GntR"/>
    <property type="match status" value="1"/>
</dbReference>
<gene>
    <name evidence="5" type="ORF">SAMN06265221_11951</name>
</gene>
<dbReference type="PROSITE" id="PS50949">
    <property type="entry name" value="HTH_GNTR"/>
    <property type="match status" value="1"/>
</dbReference>
<dbReference type="SUPFAM" id="SSF48008">
    <property type="entry name" value="GntR ligand-binding domain-like"/>
    <property type="match status" value="1"/>
</dbReference>
<dbReference type="PANTHER" id="PTHR43537:SF24">
    <property type="entry name" value="GLUCONATE OPERON TRANSCRIPTIONAL REPRESSOR"/>
    <property type="match status" value="1"/>
</dbReference>
<dbReference type="PANTHER" id="PTHR43537">
    <property type="entry name" value="TRANSCRIPTIONAL REGULATOR, GNTR FAMILY"/>
    <property type="match status" value="1"/>
</dbReference>
<dbReference type="InterPro" id="IPR008920">
    <property type="entry name" value="TF_FadR/GntR_C"/>
</dbReference>
<dbReference type="InterPro" id="IPR036388">
    <property type="entry name" value="WH-like_DNA-bd_sf"/>
</dbReference>
<dbReference type="InterPro" id="IPR000524">
    <property type="entry name" value="Tscrpt_reg_HTH_GntR"/>
</dbReference>
<organism evidence="5 6">
    <name type="scientific">Paracoccus laeviglucosivorans</name>
    <dbReference type="NCBI Taxonomy" id="1197861"/>
    <lineage>
        <taxon>Bacteria</taxon>
        <taxon>Pseudomonadati</taxon>
        <taxon>Pseudomonadota</taxon>
        <taxon>Alphaproteobacteria</taxon>
        <taxon>Rhodobacterales</taxon>
        <taxon>Paracoccaceae</taxon>
        <taxon>Paracoccus</taxon>
    </lineage>
</organism>
<accession>A0A521FBZ8</accession>
<keyword evidence="6" id="KW-1185">Reference proteome</keyword>
<dbReference type="InterPro" id="IPR011711">
    <property type="entry name" value="GntR_C"/>
</dbReference>
<sequence length="308" mass="35468">MPFLWEISRCIMTNLANTLVSQIAAHISADGLQPGDRLTERKLAEQFRVSRSPVRAALKQLEDAGVLVSGDRSGYRLIDVAAAEDFNSPTAEVDEDEKIYLQIADDRVSGRLPERITESEFQRRYDLTKGRLTKLLRRMALEGWIERLPGHGWEFLPVLTSLEAYRDSYRFRQLIEPAALLEPRFELNRQALESRLSEQRWLVEGGIWTVPDAKLFELNSGMHESVIECSQNIFFIDALKRVDRLRRLIDYRQMLDRDIARERCIEHVELLYLVLQGRNEDASEFMRKHLASLGPLKGRARAAISADT</sequence>
<dbReference type="SMART" id="SM00345">
    <property type="entry name" value="HTH_GNTR"/>
    <property type="match status" value="2"/>
</dbReference>
<dbReference type="AlphaFoldDB" id="A0A521FBZ8"/>
<evidence type="ECO:0000313" key="6">
    <source>
        <dbReference type="Proteomes" id="UP000319014"/>
    </source>
</evidence>
<dbReference type="SMART" id="SM00895">
    <property type="entry name" value="FCD"/>
    <property type="match status" value="1"/>
</dbReference>
<evidence type="ECO:0000259" key="4">
    <source>
        <dbReference type="PROSITE" id="PS50949"/>
    </source>
</evidence>
<keyword evidence="1" id="KW-0805">Transcription regulation</keyword>
<evidence type="ECO:0000256" key="2">
    <source>
        <dbReference type="ARBA" id="ARBA00023125"/>
    </source>
</evidence>
<dbReference type="InterPro" id="IPR036390">
    <property type="entry name" value="WH_DNA-bd_sf"/>
</dbReference>
<name>A0A521FBZ8_9RHOB</name>
<dbReference type="SUPFAM" id="SSF46785">
    <property type="entry name" value="Winged helix' DNA-binding domain"/>
    <property type="match status" value="1"/>
</dbReference>
<dbReference type="Gene3D" id="1.10.10.10">
    <property type="entry name" value="Winged helix-like DNA-binding domain superfamily/Winged helix DNA-binding domain"/>
    <property type="match status" value="1"/>
</dbReference>
<dbReference type="EMBL" id="FXTK01000019">
    <property type="protein sequence ID" value="SMO93131.1"/>
    <property type="molecule type" value="Genomic_DNA"/>
</dbReference>
<protein>
    <submittedName>
        <fullName evidence="5">DNA-binding transcriptional regulator, GntR family</fullName>
    </submittedName>
</protein>
<evidence type="ECO:0000313" key="5">
    <source>
        <dbReference type="EMBL" id="SMO93131.1"/>
    </source>
</evidence>
<proteinExistence type="predicted"/>
<feature type="domain" description="HTH gntR-type" evidence="4">
    <location>
        <begin position="13"/>
        <end position="80"/>
    </location>
</feature>